<organism evidence="1 2">
    <name type="scientific">Caerostris extrusa</name>
    <name type="common">Bark spider</name>
    <name type="synonym">Caerostris bankana</name>
    <dbReference type="NCBI Taxonomy" id="172846"/>
    <lineage>
        <taxon>Eukaryota</taxon>
        <taxon>Metazoa</taxon>
        <taxon>Ecdysozoa</taxon>
        <taxon>Arthropoda</taxon>
        <taxon>Chelicerata</taxon>
        <taxon>Arachnida</taxon>
        <taxon>Araneae</taxon>
        <taxon>Araneomorphae</taxon>
        <taxon>Entelegynae</taxon>
        <taxon>Araneoidea</taxon>
        <taxon>Araneidae</taxon>
        <taxon>Caerostris</taxon>
    </lineage>
</organism>
<dbReference type="EMBL" id="BPLR01000796">
    <property type="protein sequence ID" value="GIY97546.1"/>
    <property type="molecule type" value="Genomic_DNA"/>
</dbReference>
<protein>
    <submittedName>
        <fullName evidence="1">Uncharacterized protein</fullName>
    </submittedName>
</protein>
<dbReference type="Proteomes" id="UP001054945">
    <property type="component" value="Unassembled WGS sequence"/>
</dbReference>
<keyword evidence="2" id="KW-1185">Reference proteome</keyword>
<evidence type="ECO:0000313" key="2">
    <source>
        <dbReference type="Proteomes" id="UP001054945"/>
    </source>
</evidence>
<name>A0AAV4XU95_CAEEX</name>
<gene>
    <name evidence="1" type="ORF">CEXT_707451</name>
</gene>
<evidence type="ECO:0000313" key="1">
    <source>
        <dbReference type="EMBL" id="GIY97546.1"/>
    </source>
</evidence>
<accession>A0AAV4XU95</accession>
<comment type="caution">
    <text evidence="1">The sequence shown here is derived from an EMBL/GenBank/DDBJ whole genome shotgun (WGS) entry which is preliminary data.</text>
</comment>
<proteinExistence type="predicted"/>
<sequence length="65" mass="7682">MKGSIERRTFIDCHGSLRKRWEDDNVTDYMFNDQSDPSEPDMSFYIDNPPLTEMECANYNNSLLQ</sequence>
<reference evidence="1 2" key="1">
    <citation type="submission" date="2021-06" db="EMBL/GenBank/DDBJ databases">
        <title>Caerostris extrusa draft genome.</title>
        <authorList>
            <person name="Kono N."/>
            <person name="Arakawa K."/>
        </authorList>
    </citation>
    <scope>NUCLEOTIDE SEQUENCE [LARGE SCALE GENOMIC DNA]</scope>
</reference>
<dbReference type="AlphaFoldDB" id="A0AAV4XU95"/>
<feature type="non-terminal residue" evidence="1">
    <location>
        <position position="65"/>
    </location>
</feature>